<feature type="transmembrane region" description="Helical" evidence="6">
    <location>
        <begin position="31"/>
        <end position="53"/>
    </location>
</feature>
<protein>
    <recommendedName>
        <fullName evidence="9">Succinate-acetate transporter protein</fullName>
    </recommendedName>
</protein>
<dbReference type="OrthoDB" id="4940354at2"/>
<evidence type="ECO:0000256" key="4">
    <source>
        <dbReference type="ARBA" id="ARBA00022989"/>
    </source>
</evidence>
<feature type="transmembrane region" description="Helical" evidence="6">
    <location>
        <begin position="127"/>
        <end position="144"/>
    </location>
</feature>
<dbReference type="InterPro" id="IPR000791">
    <property type="entry name" value="Gpr1/Fun34/SatP-like"/>
</dbReference>
<evidence type="ECO:0008006" key="9">
    <source>
        <dbReference type="Google" id="ProtNLM"/>
    </source>
</evidence>
<keyword evidence="4 6" id="KW-1133">Transmembrane helix</keyword>
<dbReference type="AlphaFoldDB" id="A0A4R2J9R4"/>
<keyword evidence="3 6" id="KW-0812">Transmembrane</keyword>
<feature type="transmembrane region" description="Helical" evidence="6">
    <location>
        <begin position="59"/>
        <end position="77"/>
    </location>
</feature>
<dbReference type="GO" id="GO:0005886">
    <property type="term" value="C:plasma membrane"/>
    <property type="evidence" value="ECO:0007669"/>
    <property type="project" value="TreeGrafter"/>
</dbReference>
<keyword evidence="5 6" id="KW-0472">Membrane</keyword>
<feature type="transmembrane region" description="Helical" evidence="6">
    <location>
        <begin position="151"/>
        <end position="170"/>
    </location>
</feature>
<feature type="transmembrane region" description="Helical" evidence="6">
    <location>
        <begin position="182"/>
        <end position="203"/>
    </location>
</feature>
<keyword evidence="8" id="KW-1185">Reference proteome</keyword>
<dbReference type="RefSeq" id="WP_132122404.1">
    <property type="nucleotide sequence ID" value="NZ_SLWS01000007.1"/>
</dbReference>
<gene>
    <name evidence="7" type="ORF">EV192_107518</name>
</gene>
<accession>A0A4R2J9R4</accession>
<evidence type="ECO:0000256" key="1">
    <source>
        <dbReference type="ARBA" id="ARBA00004141"/>
    </source>
</evidence>
<organism evidence="7 8">
    <name type="scientific">Actinocrispum wychmicini</name>
    <dbReference type="NCBI Taxonomy" id="1213861"/>
    <lineage>
        <taxon>Bacteria</taxon>
        <taxon>Bacillati</taxon>
        <taxon>Actinomycetota</taxon>
        <taxon>Actinomycetes</taxon>
        <taxon>Pseudonocardiales</taxon>
        <taxon>Pseudonocardiaceae</taxon>
        <taxon>Actinocrispum</taxon>
    </lineage>
</organism>
<comment type="caution">
    <text evidence="7">The sequence shown here is derived from an EMBL/GenBank/DDBJ whole genome shotgun (WGS) entry which is preliminary data.</text>
</comment>
<evidence type="ECO:0000256" key="6">
    <source>
        <dbReference type="SAM" id="Phobius"/>
    </source>
</evidence>
<sequence length="224" mass="23713">MSTVEEIVNAEPRYAEPPREANLRDPLSGDAALIGMPAFLASSLAMALTLVGYVPYSAVAAPIPILTVGGIVQLIAASRAANRGQHLMAGAFAIFSVFWLSYAFTTLGLANHWFGMGPDGTIPTQEMFLICWFALLLLFTLATLRLPAVITAWFGLITVALGMELLGTLNHGHNMSIGLGRTLQFIGGIGVFGFVAMGAYLLVHVAMVATGGRGLPLGKPTLRR</sequence>
<dbReference type="GO" id="GO:0015123">
    <property type="term" value="F:acetate transmembrane transporter activity"/>
    <property type="evidence" value="ECO:0007669"/>
    <property type="project" value="TreeGrafter"/>
</dbReference>
<feature type="transmembrane region" description="Helical" evidence="6">
    <location>
        <begin position="89"/>
        <end position="115"/>
    </location>
</feature>
<dbReference type="EMBL" id="SLWS01000007">
    <property type="protein sequence ID" value="TCO56093.1"/>
    <property type="molecule type" value="Genomic_DNA"/>
</dbReference>
<evidence type="ECO:0000256" key="2">
    <source>
        <dbReference type="ARBA" id="ARBA00005587"/>
    </source>
</evidence>
<evidence type="ECO:0000256" key="3">
    <source>
        <dbReference type="ARBA" id="ARBA00022692"/>
    </source>
</evidence>
<proteinExistence type="inferred from homology"/>
<dbReference type="PANTHER" id="PTHR31123:SF4">
    <property type="entry name" value="PROTEIN ALCS"/>
    <property type="match status" value="1"/>
</dbReference>
<comment type="subcellular location">
    <subcellularLocation>
        <location evidence="1">Membrane</location>
        <topology evidence="1">Multi-pass membrane protein</topology>
    </subcellularLocation>
</comment>
<evidence type="ECO:0000256" key="5">
    <source>
        <dbReference type="ARBA" id="ARBA00023136"/>
    </source>
</evidence>
<dbReference type="InterPro" id="IPR051633">
    <property type="entry name" value="AceTr"/>
</dbReference>
<dbReference type="Pfam" id="PF01184">
    <property type="entry name" value="Gpr1_Fun34_YaaH"/>
    <property type="match status" value="1"/>
</dbReference>
<evidence type="ECO:0000313" key="8">
    <source>
        <dbReference type="Proteomes" id="UP000295680"/>
    </source>
</evidence>
<name>A0A4R2J9R4_9PSEU</name>
<reference evidence="7 8" key="1">
    <citation type="submission" date="2019-03" db="EMBL/GenBank/DDBJ databases">
        <title>Genomic Encyclopedia of Type Strains, Phase IV (KMG-IV): sequencing the most valuable type-strain genomes for metagenomic binning, comparative biology and taxonomic classification.</title>
        <authorList>
            <person name="Goeker M."/>
        </authorList>
    </citation>
    <scope>NUCLEOTIDE SEQUENCE [LARGE SCALE GENOMIC DNA]</scope>
    <source>
        <strain evidence="7 8">DSM 45934</strain>
    </source>
</reference>
<dbReference type="Proteomes" id="UP000295680">
    <property type="component" value="Unassembled WGS sequence"/>
</dbReference>
<evidence type="ECO:0000313" key="7">
    <source>
        <dbReference type="EMBL" id="TCO56093.1"/>
    </source>
</evidence>
<dbReference type="PANTHER" id="PTHR31123">
    <property type="entry name" value="ACCUMULATION OF DYADS PROTEIN 2-RELATED"/>
    <property type="match status" value="1"/>
</dbReference>
<comment type="similarity">
    <text evidence="2">Belongs to the acetate uptake transporter (AceTr) (TC 2.A.96) family.</text>
</comment>